<comment type="caution">
    <text evidence="1">The sequence shown here is derived from an EMBL/GenBank/DDBJ whole genome shotgun (WGS) entry which is preliminary data.</text>
</comment>
<reference evidence="1 2" key="1">
    <citation type="submission" date="2024-01" db="EMBL/GenBank/DDBJ databases">
        <title>Whole genome of Chryseobacterium arthrosphaerae NNCa 2741.</title>
        <authorList>
            <person name="Boriskina E.V."/>
            <person name="Gordinskaya N.A."/>
            <person name="Kropotov V.S."/>
            <person name="Alekseeva A.E."/>
            <person name="Makhova M.A."/>
            <person name="Kryazhev D.V."/>
            <person name="Shkurkina I.S."/>
        </authorList>
    </citation>
    <scope>NUCLEOTIDE SEQUENCE [LARGE SCALE GENOMIC DNA]</scope>
    <source>
        <strain evidence="1 2">NNCa 2741</strain>
    </source>
</reference>
<protein>
    <submittedName>
        <fullName evidence="1">Bacteriocin</fullName>
    </submittedName>
</protein>
<organism evidence="1 2">
    <name type="scientific">Chryseobacterium arthrosphaerae</name>
    <dbReference type="NCBI Taxonomy" id="651561"/>
    <lineage>
        <taxon>Bacteria</taxon>
        <taxon>Pseudomonadati</taxon>
        <taxon>Bacteroidota</taxon>
        <taxon>Flavobacteriia</taxon>
        <taxon>Flavobacteriales</taxon>
        <taxon>Weeksellaceae</taxon>
        <taxon>Chryseobacterium group</taxon>
        <taxon>Chryseobacterium</taxon>
    </lineage>
</organism>
<dbReference type="EMBL" id="JAZGJU010000007">
    <property type="protein sequence ID" value="MEE6126770.1"/>
    <property type="molecule type" value="Genomic_DNA"/>
</dbReference>
<gene>
    <name evidence="1" type="ORF">V2E39_05125</name>
</gene>
<evidence type="ECO:0000313" key="1">
    <source>
        <dbReference type="EMBL" id="MEE6126770.1"/>
    </source>
</evidence>
<keyword evidence="2" id="KW-1185">Reference proteome</keyword>
<dbReference type="Proteomes" id="UP001350005">
    <property type="component" value="Unassembled WGS sequence"/>
</dbReference>
<evidence type="ECO:0000313" key="2">
    <source>
        <dbReference type="Proteomes" id="UP001350005"/>
    </source>
</evidence>
<accession>A0ABU7QW82</accession>
<dbReference type="InterPro" id="IPR010133">
    <property type="entry name" value="Bacteriocin_signal_seq"/>
</dbReference>
<name>A0ABU7QW82_9FLAO</name>
<proteinExistence type="predicted"/>
<sequence length="54" mass="6030">MKNHMLPQGKKLNKKQLNTIQGGRKICIPPGYTECAEFGKYCGEPECQVPPILV</sequence>
<dbReference type="RefSeq" id="WP_123842459.1">
    <property type="nucleotide sequence ID" value="NZ_CP033811.1"/>
</dbReference>
<dbReference type="NCBIfam" id="TIGR01847">
    <property type="entry name" value="bacteriocin_sig"/>
    <property type="match status" value="1"/>
</dbReference>